<dbReference type="EMBL" id="AP014938">
    <property type="protein sequence ID" value="BAS20898.1"/>
    <property type="molecule type" value="Genomic_DNA"/>
</dbReference>
<gene>
    <name evidence="1" type="ORF">RM6536_1651</name>
</gene>
<dbReference type="PATRIC" id="fig|43675.28.peg.1690"/>
<dbReference type="AlphaFoldDB" id="A0A0K2S1D5"/>
<evidence type="ECO:0000313" key="2">
    <source>
        <dbReference type="Proteomes" id="UP000066203"/>
    </source>
</evidence>
<reference evidence="2" key="1">
    <citation type="submission" date="2015-08" db="EMBL/GenBank/DDBJ databases">
        <title>Complete genome sequence of Rothia mucilaginosa strain NUM-Rm6536.</title>
        <authorList>
            <person name="Nambu T."/>
        </authorList>
    </citation>
    <scope>NUCLEOTIDE SEQUENCE [LARGE SCALE GENOMIC DNA]</scope>
    <source>
        <strain evidence="2">NUM-Rm6536</strain>
    </source>
</reference>
<name>A0A0K2S1D5_9MICC</name>
<proteinExistence type="predicted"/>
<evidence type="ECO:0000313" key="1">
    <source>
        <dbReference type="EMBL" id="BAS20898.1"/>
    </source>
</evidence>
<sequence>MAASVIEELYALRPYDREAVDALAAEMLAEVRTYEAQKEA</sequence>
<dbReference type="RefSeq" id="WP_012903526.1">
    <property type="nucleotide sequence ID" value="NZ_AP014938.1"/>
</dbReference>
<dbReference type="Proteomes" id="UP000066203">
    <property type="component" value="Chromosome"/>
</dbReference>
<organism evidence="1">
    <name type="scientific">Rothia mucilaginosa</name>
    <dbReference type="NCBI Taxonomy" id="43675"/>
    <lineage>
        <taxon>Bacteria</taxon>
        <taxon>Bacillati</taxon>
        <taxon>Actinomycetota</taxon>
        <taxon>Actinomycetes</taxon>
        <taxon>Micrococcales</taxon>
        <taxon>Micrococcaceae</taxon>
        <taxon>Rothia</taxon>
    </lineage>
</organism>
<accession>A0A0K2S1D5</accession>
<protein>
    <submittedName>
        <fullName evidence="1">Uncharacterized protein</fullName>
    </submittedName>
</protein>